<name>A0A3M7RA23_BRAPC</name>
<protein>
    <submittedName>
        <fullName evidence="1">Uncharacterized protein</fullName>
    </submittedName>
</protein>
<dbReference type="EMBL" id="REGN01003879">
    <property type="protein sequence ID" value="RNA20319.1"/>
    <property type="molecule type" value="Genomic_DNA"/>
</dbReference>
<dbReference type="AlphaFoldDB" id="A0A3M7RA23"/>
<evidence type="ECO:0000313" key="2">
    <source>
        <dbReference type="Proteomes" id="UP000276133"/>
    </source>
</evidence>
<comment type="caution">
    <text evidence="1">The sequence shown here is derived from an EMBL/GenBank/DDBJ whole genome shotgun (WGS) entry which is preliminary data.</text>
</comment>
<evidence type="ECO:0000313" key="1">
    <source>
        <dbReference type="EMBL" id="RNA20319.1"/>
    </source>
</evidence>
<organism evidence="1 2">
    <name type="scientific">Brachionus plicatilis</name>
    <name type="common">Marine rotifer</name>
    <name type="synonym">Brachionus muelleri</name>
    <dbReference type="NCBI Taxonomy" id="10195"/>
    <lineage>
        <taxon>Eukaryota</taxon>
        <taxon>Metazoa</taxon>
        <taxon>Spiralia</taxon>
        <taxon>Gnathifera</taxon>
        <taxon>Rotifera</taxon>
        <taxon>Eurotatoria</taxon>
        <taxon>Monogononta</taxon>
        <taxon>Pseudotrocha</taxon>
        <taxon>Ploima</taxon>
        <taxon>Brachionidae</taxon>
        <taxon>Brachionus</taxon>
    </lineage>
</organism>
<dbReference type="Proteomes" id="UP000276133">
    <property type="component" value="Unassembled WGS sequence"/>
</dbReference>
<gene>
    <name evidence="1" type="ORF">BpHYR1_008609</name>
</gene>
<keyword evidence="2" id="KW-1185">Reference proteome</keyword>
<proteinExistence type="predicted"/>
<sequence>MGDVRKGNWDELNRDMYSLEASEAEEHDELMDGVDRGGVSEFLELLDCAEDSSLGEEVELKCCSAPSWV</sequence>
<accession>A0A3M7RA23</accession>
<reference evidence="1 2" key="1">
    <citation type="journal article" date="2018" name="Sci. Rep.">
        <title>Genomic signatures of local adaptation to the degree of environmental predictability in rotifers.</title>
        <authorList>
            <person name="Franch-Gras L."/>
            <person name="Hahn C."/>
            <person name="Garcia-Roger E.M."/>
            <person name="Carmona M.J."/>
            <person name="Serra M."/>
            <person name="Gomez A."/>
        </authorList>
    </citation>
    <scope>NUCLEOTIDE SEQUENCE [LARGE SCALE GENOMIC DNA]</scope>
    <source>
        <strain evidence="1">HYR1</strain>
    </source>
</reference>